<proteinExistence type="predicted"/>
<dbReference type="GO" id="GO:0006952">
    <property type="term" value="P:defense response"/>
    <property type="evidence" value="ECO:0007669"/>
    <property type="project" value="UniProtKB-KW"/>
</dbReference>
<feature type="region of interest" description="Disordered" evidence="4">
    <location>
        <begin position="1"/>
        <end position="62"/>
    </location>
</feature>
<dbReference type="EMBL" id="JBJKBG010000003">
    <property type="protein sequence ID" value="KAL3744371.1"/>
    <property type="molecule type" value="Genomic_DNA"/>
</dbReference>
<dbReference type="AlphaFoldDB" id="A0ABD3L3N1"/>
<evidence type="ECO:0000256" key="1">
    <source>
        <dbReference type="ARBA" id="ARBA00022614"/>
    </source>
</evidence>
<reference evidence="6 7" key="1">
    <citation type="submission" date="2024-11" db="EMBL/GenBank/DDBJ databases">
        <title>Chromosome-level genome assembly of Eucalyptus globulus Labill. provides insights into its genome evolution.</title>
        <authorList>
            <person name="Li X."/>
        </authorList>
    </citation>
    <scope>NUCLEOTIDE SEQUENCE [LARGE SCALE GENOMIC DNA]</scope>
    <source>
        <strain evidence="6">CL2024</strain>
        <tissue evidence="6">Fresh tender leaves</tissue>
    </source>
</reference>
<keyword evidence="1" id="KW-0433">Leucine-rich repeat</keyword>
<dbReference type="InterPro" id="IPR058192">
    <property type="entry name" value="WHD_ROQ1-like"/>
</dbReference>
<dbReference type="InterPro" id="IPR002182">
    <property type="entry name" value="NB-ARC"/>
</dbReference>
<dbReference type="InterPro" id="IPR042197">
    <property type="entry name" value="Apaf_helical"/>
</dbReference>
<dbReference type="Gene3D" id="3.40.50.10140">
    <property type="entry name" value="Toll/interleukin-1 receptor homology (TIR) domain"/>
    <property type="match status" value="1"/>
</dbReference>
<dbReference type="InterPro" id="IPR044974">
    <property type="entry name" value="Disease_R_plants"/>
</dbReference>
<feature type="compositionally biased region" description="Basic and acidic residues" evidence="4">
    <location>
        <begin position="21"/>
        <end position="37"/>
    </location>
</feature>
<comment type="caution">
    <text evidence="6">The sequence shown here is derived from an EMBL/GenBank/DDBJ whole genome shotgun (WGS) entry which is preliminary data.</text>
</comment>
<name>A0ABD3L3N1_EUCGL</name>
<evidence type="ECO:0000256" key="3">
    <source>
        <dbReference type="ARBA" id="ARBA00022821"/>
    </source>
</evidence>
<dbReference type="InterPro" id="IPR035897">
    <property type="entry name" value="Toll_tir_struct_dom_sf"/>
</dbReference>
<evidence type="ECO:0000259" key="5">
    <source>
        <dbReference type="PROSITE" id="PS50104"/>
    </source>
</evidence>
<sequence length="1128" mass="128624">MEYEKRKRAAEAASSTGSKLQRREELTELPSDERESRSSLPDSLEKTNVPSESKSNSGPSASHTSAIGNNYYVFLSFRGPDTRKGFVDHLYHKLVDKGLPIHPNFVFRDENDLLYGKPIESLLSVIEHSKVSIPVISKDYAASEWCLRELIQIMKCKKKDKKSLPCFTRYEGKLIQELVEIIMREQQHDFPPSSPKNLVGIDDRMTGVMNLADTTSETRIIVIYGIGGVGKTTLATIIYKKLFDKFDCRSFLKDIRETIKNKGLEHVQSLLISNITNSKHRKRVSGIGMIQSSCKNKKVLILLDDVDSQYHLDNLIGDCNFESGSRIIITCRDKAFLKNPEFKEYELKELNSDGSLLLFGKNAFGGNKPPTELADLTKAIVDKTGGLPLALVIIGSFLKGKDISMWREALEKLKVPHMNVQQKLRISYDSLEYEEQQMFLDIACFLIGIEKRIAAYMWEDLQYCPHSGLKRMIELSLMKIDDNNELRMHDLLRDLGRAIARPADKKPWKCSRLWDEEAIIIQRSKEENRYIEALRLDENGSNMFMNQRNFERMPYLKFLHLSKVAYVGNFEDSLSELRWLEWEKCPNCFGVTNLHLEKLLILDLSYGYISHEWRGWSSIKMERLKVINLSHCFDLVITPNLSAFKSLEILILEYCHNLEEIDPSIGDAKCLTSLNLSDCHKLEKLPSQLGELKRLISLNLSSCETLEELPKEMGELKELKTLDLRWCDKFKELPNSIGSLVKLQCLLLGNMTLPSEGDTWYIWDSSADYQLDDIPNSIGELESLTELHLTCAKISKLPESIGDLKILKILKIAGCKELSKLPSTLSELGKLEELDATACDNLAGGVPINGLFSLKILQLGKLGHAVYLVEFHEEEGLSLQMFERHLNFTNCKFPTNLTVLEVTCKNRKLRQLCHLIHLKKLSFQSCKFLKSIPLLPSGILNLCIVFCGKLKKLPSLLKLESLSELLIIGCGKLMKIKGLEGLKSLGRLFLCECKKLPNLNGLEHLESLRKLELEDLNASLMNLFQVHCLGRLKNLEWLCIARCQSLTTLDISQLMHMRVLLVFECEKVVEIKGLEELKELTRLDIKGCKFITKLPDLSPLENLRHLDIRGSSNLRDIRGLERVEEVIR</sequence>
<dbReference type="SUPFAM" id="SSF52200">
    <property type="entry name" value="Toll/Interleukin receptor TIR domain"/>
    <property type="match status" value="1"/>
</dbReference>
<dbReference type="SUPFAM" id="SSF52058">
    <property type="entry name" value="L domain-like"/>
    <property type="match status" value="1"/>
</dbReference>
<dbReference type="PROSITE" id="PS50104">
    <property type="entry name" value="TIR"/>
    <property type="match status" value="1"/>
</dbReference>
<dbReference type="SMART" id="SM00255">
    <property type="entry name" value="TIR"/>
    <property type="match status" value="1"/>
</dbReference>
<dbReference type="InterPro" id="IPR000157">
    <property type="entry name" value="TIR_dom"/>
</dbReference>
<dbReference type="Pfam" id="PF00931">
    <property type="entry name" value="NB-ARC"/>
    <property type="match status" value="1"/>
</dbReference>
<dbReference type="InterPro" id="IPR036388">
    <property type="entry name" value="WH-like_DNA-bd_sf"/>
</dbReference>
<dbReference type="GO" id="GO:0051707">
    <property type="term" value="P:response to other organism"/>
    <property type="evidence" value="ECO:0007669"/>
    <property type="project" value="UniProtKB-ARBA"/>
</dbReference>
<dbReference type="Gene3D" id="1.10.10.10">
    <property type="entry name" value="Winged helix-like DNA-binding domain superfamily/Winged helix DNA-binding domain"/>
    <property type="match status" value="1"/>
</dbReference>
<dbReference type="Proteomes" id="UP001634007">
    <property type="component" value="Unassembled WGS sequence"/>
</dbReference>
<dbReference type="Gene3D" id="3.80.10.10">
    <property type="entry name" value="Ribonuclease Inhibitor"/>
    <property type="match status" value="3"/>
</dbReference>
<feature type="domain" description="TIR" evidence="5">
    <location>
        <begin position="69"/>
        <end position="190"/>
    </location>
</feature>
<evidence type="ECO:0000313" key="6">
    <source>
        <dbReference type="EMBL" id="KAL3744371.1"/>
    </source>
</evidence>
<dbReference type="Gene3D" id="1.10.8.430">
    <property type="entry name" value="Helical domain of apoptotic protease-activating factors"/>
    <property type="match status" value="1"/>
</dbReference>
<dbReference type="InterPro" id="IPR027417">
    <property type="entry name" value="P-loop_NTPase"/>
</dbReference>
<evidence type="ECO:0000256" key="4">
    <source>
        <dbReference type="SAM" id="MobiDB-lite"/>
    </source>
</evidence>
<dbReference type="Gene3D" id="3.40.50.300">
    <property type="entry name" value="P-loop containing nucleotide triphosphate hydrolases"/>
    <property type="match status" value="1"/>
</dbReference>
<keyword evidence="3" id="KW-0611">Plant defense</keyword>
<dbReference type="PRINTS" id="PR00364">
    <property type="entry name" value="DISEASERSIST"/>
</dbReference>
<evidence type="ECO:0000256" key="2">
    <source>
        <dbReference type="ARBA" id="ARBA00022737"/>
    </source>
</evidence>
<dbReference type="InterPro" id="IPR032675">
    <property type="entry name" value="LRR_dom_sf"/>
</dbReference>
<organism evidence="6 7">
    <name type="scientific">Eucalyptus globulus</name>
    <name type="common">Tasmanian blue gum</name>
    <dbReference type="NCBI Taxonomy" id="34317"/>
    <lineage>
        <taxon>Eukaryota</taxon>
        <taxon>Viridiplantae</taxon>
        <taxon>Streptophyta</taxon>
        <taxon>Embryophyta</taxon>
        <taxon>Tracheophyta</taxon>
        <taxon>Spermatophyta</taxon>
        <taxon>Magnoliopsida</taxon>
        <taxon>eudicotyledons</taxon>
        <taxon>Gunneridae</taxon>
        <taxon>Pentapetalae</taxon>
        <taxon>rosids</taxon>
        <taxon>malvids</taxon>
        <taxon>Myrtales</taxon>
        <taxon>Myrtaceae</taxon>
        <taxon>Myrtoideae</taxon>
        <taxon>Eucalypteae</taxon>
        <taxon>Eucalyptus</taxon>
    </lineage>
</organism>
<dbReference type="InterPro" id="IPR055414">
    <property type="entry name" value="LRR_R13L4/SHOC2-like"/>
</dbReference>
<evidence type="ECO:0000313" key="7">
    <source>
        <dbReference type="Proteomes" id="UP001634007"/>
    </source>
</evidence>
<dbReference type="Pfam" id="PF23282">
    <property type="entry name" value="WHD_ROQ1"/>
    <property type="match status" value="1"/>
</dbReference>
<dbReference type="PANTHER" id="PTHR11017:SF570">
    <property type="entry name" value="DISEASE RESISTANCE PROTEIN (TIR-NBS CLASS)-RELATED"/>
    <property type="match status" value="1"/>
</dbReference>
<feature type="compositionally biased region" description="Polar residues" evidence="4">
    <location>
        <begin position="38"/>
        <end position="62"/>
    </location>
</feature>
<gene>
    <name evidence="6" type="ORF">ACJRO7_013613</name>
</gene>
<dbReference type="SUPFAM" id="SSF52540">
    <property type="entry name" value="P-loop containing nucleoside triphosphate hydrolases"/>
    <property type="match status" value="1"/>
</dbReference>
<dbReference type="Pfam" id="PF23598">
    <property type="entry name" value="LRR_14"/>
    <property type="match status" value="1"/>
</dbReference>
<dbReference type="PANTHER" id="PTHR11017">
    <property type="entry name" value="LEUCINE-RICH REPEAT-CONTAINING PROTEIN"/>
    <property type="match status" value="1"/>
</dbReference>
<accession>A0ABD3L3N1</accession>
<protein>
    <recommendedName>
        <fullName evidence="5">TIR domain-containing protein</fullName>
    </recommendedName>
</protein>
<keyword evidence="7" id="KW-1185">Reference proteome</keyword>
<dbReference type="Pfam" id="PF01582">
    <property type="entry name" value="TIR"/>
    <property type="match status" value="1"/>
</dbReference>
<dbReference type="SUPFAM" id="SSF52047">
    <property type="entry name" value="RNI-like"/>
    <property type="match status" value="1"/>
</dbReference>
<keyword evidence="2" id="KW-0677">Repeat</keyword>